<dbReference type="Proteomes" id="UP000030742">
    <property type="component" value="Unassembled WGS sequence"/>
</dbReference>
<dbReference type="PANTHER" id="PTHR21301:SF11">
    <property type="entry name" value="GIY-YIG DOMAIN-CONTAINING PROTEIN"/>
    <property type="match status" value="1"/>
</dbReference>
<name>U4UIF7_DENPD</name>
<evidence type="ECO:0000313" key="3">
    <source>
        <dbReference type="Proteomes" id="UP000030742"/>
    </source>
</evidence>
<dbReference type="InterPro" id="IPR058912">
    <property type="entry name" value="HTH_animal"/>
</dbReference>
<gene>
    <name evidence="2" type="ORF">D910_11075</name>
</gene>
<protein>
    <recommendedName>
        <fullName evidence="1">Helix-turn-helix domain-containing protein</fullName>
    </recommendedName>
</protein>
<reference evidence="2 3" key="1">
    <citation type="journal article" date="2013" name="Genome Biol.">
        <title>Draft genome of the mountain pine beetle, Dendroctonus ponderosae Hopkins, a major forest pest.</title>
        <authorList>
            <person name="Keeling C.I."/>
            <person name="Yuen M.M."/>
            <person name="Liao N.Y."/>
            <person name="Docking T.R."/>
            <person name="Chan S.K."/>
            <person name="Taylor G.A."/>
            <person name="Palmquist D.L."/>
            <person name="Jackman S.D."/>
            <person name="Nguyen A."/>
            <person name="Li M."/>
            <person name="Henderson H."/>
            <person name="Janes J.K."/>
            <person name="Zhao Y."/>
            <person name="Pandoh P."/>
            <person name="Moore R."/>
            <person name="Sperling F.A."/>
            <person name="Huber D.P."/>
            <person name="Birol I."/>
            <person name="Jones S.J."/>
            <person name="Bohlmann J."/>
        </authorList>
    </citation>
    <scope>NUCLEOTIDE SEQUENCE</scope>
</reference>
<dbReference type="AlphaFoldDB" id="U4UIF7"/>
<feature type="domain" description="Helix-turn-helix" evidence="1">
    <location>
        <begin position="38"/>
        <end position="95"/>
    </location>
</feature>
<proteinExistence type="predicted"/>
<organism evidence="2 3">
    <name type="scientific">Dendroctonus ponderosae</name>
    <name type="common">Mountain pine beetle</name>
    <dbReference type="NCBI Taxonomy" id="77166"/>
    <lineage>
        <taxon>Eukaryota</taxon>
        <taxon>Metazoa</taxon>
        <taxon>Ecdysozoa</taxon>
        <taxon>Arthropoda</taxon>
        <taxon>Hexapoda</taxon>
        <taxon>Insecta</taxon>
        <taxon>Pterygota</taxon>
        <taxon>Neoptera</taxon>
        <taxon>Endopterygota</taxon>
        <taxon>Coleoptera</taxon>
        <taxon>Polyphaga</taxon>
        <taxon>Cucujiformia</taxon>
        <taxon>Curculionidae</taxon>
        <taxon>Scolytinae</taxon>
        <taxon>Dendroctonus</taxon>
    </lineage>
</organism>
<evidence type="ECO:0000313" key="2">
    <source>
        <dbReference type="EMBL" id="ERL93789.1"/>
    </source>
</evidence>
<dbReference type="EMBL" id="KB632373">
    <property type="protein sequence ID" value="ERL93789.1"/>
    <property type="molecule type" value="Genomic_DNA"/>
</dbReference>
<dbReference type="PANTHER" id="PTHR21301">
    <property type="entry name" value="REVERSE TRANSCRIPTASE"/>
    <property type="match status" value="1"/>
</dbReference>
<dbReference type="OrthoDB" id="8963429at2759"/>
<dbReference type="Pfam" id="PF26215">
    <property type="entry name" value="HTH_animal"/>
    <property type="match status" value="1"/>
</dbReference>
<accession>U4UIF7</accession>
<sequence length="225" mass="26338">MEVEKNGRLPFLDVLVTRKTNEKLAHTVYRKPTHTDPYLHSGSNHHPSRKRGVIKTLTERVRRICEPAELERELKHLERTICWNGYSKNEFNRAIRPRNSGEKVRVGLASHTYMESRTGLAGYWRNTKSKHTYMQLWQTIDTTKRSVNTRITEHKRSCRLGQTEKSTVAEHALLDGHHIRFDEVDILHQSQRKEEVTSLNPDWKPVLRQTACAPKQLKPRPLLTH</sequence>
<evidence type="ECO:0000259" key="1">
    <source>
        <dbReference type="Pfam" id="PF26215"/>
    </source>
</evidence>